<dbReference type="Proteomes" id="UP001497525">
    <property type="component" value="Unassembled WGS sequence"/>
</dbReference>
<gene>
    <name evidence="1" type="ORF">CDAUBV1_LOCUS6914</name>
</gene>
<proteinExistence type="predicted"/>
<comment type="caution">
    <text evidence="1">The sequence shown here is derived from an EMBL/GenBank/DDBJ whole genome shotgun (WGS) entry which is preliminary data.</text>
</comment>
<evidence type="ECO:0000313" key="2">
    <source>
        <dbReference type="Proteomes" id="UP001497525"/>
    </source>
</evidence>
<organism evidence="1 2">
    <name type="scientific">Calicophoron daubneyi</name>
    <name type="common">Rumen fluke</name>
    <name type="synonym">Paramphistomum daubneyi</name>
    <dbReference type="NCBI Taxonomy" id="300641"/>
    <lineage>
        <taxon>Eukaryota</taxon>
        <taxon>Metazoa</taxon>
        <taxon>Spiralia</taxon>
        <taxon>Lophotrochozoa</taxon>
        <taxon>Platyhelminthes</taxon>
        <taxon>Trematoda</taxon>
        <taxon>Digenea</taxon>
        <taxon>Plagiorchiida</taxon>
        <taxon>Pronocephalata</taxon>
        <taxon>Paramphistomoidea</taxon>
        <taxon>Paramphistomidae</taxon>
        <taxon>Calicophoron</taxon>
    </lineage>
</organism>
<name>A0AAV2TBZ9_CALDB</name>
<accession>A0AAV2TBZ9</accession>
<evidence type="ECO:0000313" key="1">
    <source>
        <dbReference type="EMBL" id="CAL5133654.1"/>
    </source>
</evidence>
<reference evidence="1" key="1">
    <citation type="submission" date="2024-06" db="EMBL/GenBank/DDBJ databases">
        <authorList>
            <person name="Liu X."/>
            <person name="Lenzi L."/>
            <person name="Haldenby T S."/>
            <person name="Uol C."/>
        </authorList>
    </citation>
    <scope>NUCLEOTIDE SEQUENCE</scope>
</reference>
<sequence>MGLFSVLHKAWRMWLEHNYGFKAIFNQLLSLRTYHECITPWSARNLESNSYDTELGGGTGRRTTRFAVMAHLDDLIEMMSFFKSSPNRTPRADDKAVLCLSTKKIHQWIGEWLDDFKRISFEFKRSIGWLTPQNISPVLLVFERLLDLNKKLHTFFEDHKSAMRISSALSCAIAEVLVEHLQILLPGQKNMEYCGQDYTFHSDPDEDRRRKLNFEATQRADQMELALLLLDTLRLLISHVIPLSEALTDGCMHQENEEPSVDVHSKIIQRKWARSITALLKSVSQLPVLPLPCRRVMKPGYVHNVSKKCEIYTTMELETWAFEMMQTTLPENSSAEINNELSNTDQSVDSVQSRSGKSDQPCFCDLFYQSMSDLSSVVSCIFFELIIFVAGFICTPLPTKYQWIEDLFECLFKSHTPSEASILNRLASHACGQFCSLVSNQKSALPVCCKEIVIGTIVRALFVIEWLTRHYPSSLNSLKQGSSADLLCCFRPRRIQQLIDKLGEQTTNVVQLKLTKYVLVALSSRIYSRLTDNTKHDWIELDNENAGGLQVVQI</sequence>
<dbReference type="EMBL" id="CAXLJL010000157">
    <property type="protein sequence ID" value="CAL5133654.1"/>
    <property type="molecule type" value="Genomic_DNA"/>
</dbReference>
<protein>
    <submittedName>
        <fullName evidence="1">Uncharacterized protein</fullName>
    </submittedName>
</protein>
<dbReference type="AlphaFoldDB" id="A0AAV2TBZ9"/>